<reference evidence="1 2" key="1">
    <citation type="submission" date="2019-07" db="EMBL/GenBank/DDBJ databases">
        <title>Novel species of Flavobacterium.</title>
        <authorList>
            <person name="Liu Q."/>
            <person name="Xin Y.-H."/>
        </authorList>
    </citation>
    <scope>NUCLEOTIDE SEQUENCE [LARGE SCALE GENOMIC DNA]</scope>
    <source>
        <strain evidence="1 2">LB1R34</strain>
    </source>
</reference>
<evidence type="ECO:0000313" key="2">
    <source>
        <dbReference type="Proteomes" id="UP000316371"/>
    </source>
</evidence>
<dbReference type="Proteomes" id="UP000316371">
    <property type="component" value="Unassembled WGS sequence"/>
</dbReference>
<dbReference type="RefSeq" id="WP_144256144.1">
    <property type="nucleotide sequence ID" value="NZ_VJZT01000006.1"/>
</dbReference>
<sequence length="90" mass="9966">MDNHELRITAIETKVDSIGDQLTAGFELILARLDSIDTKISDIKGDAKGNLGAVEVAVNDGFKKVIEELKKINHVTRYEEQIKNTSGLRN</sequence>
<accession>A0A553E4U6</accession>
<evidence type="ECO:0000313" key="1">
    <source>
        <dbReference type="EMBL" id="TRX40064.1"/>
    </source>
</evidence>
<dbReference type="AlphaFoldDB" id="A0A553E4U6"/>
<proteinExistence type="predicted"/>
<protein>
    <submittedName>
        <fullName evidence="1">Uncharacterized protein</fullName>
    </submittedName>
</protein>
<comment type="caution">
    <text evidence="1">The sequence shown here is derived from an EMBL/GenBank/DDBJ whole genome shotgun (WGS) entry which is preliminary data.</text>
</comment>
<dbReference type="EMBL" id="VJZT01000006">
    <property type="protein sequence ID" value="TRX40064.1"/>
    <property type="molecule type" value="Genomic_DNA"/>
</dbReference>
<keyword evidence="2" id="KW-1185">Reference proteome</keyword>
<gene>
    <name evidence="1" type="ORF">FNW21_07600</name>
</gene>
<organism evidence="1 2">
    <name type="scientific">Flavobacterium restrictum</name>
    <dbReference type="NCBI Taxonomy" id="2594428"/>
    <lineage>
        <taxon>Bacteria</taxon>
        <taxon>Pseudomonadati</taxon>
        <taxon>Bacteroidota</taxon>
        <taxon>Flavobacteriia</taxon>
        <taxon>Flavobacteriales</taxon>
        <taxon>Flavobacteriaceae</taxon>
        <taxon>Flavobacterium</taxon>
    </lineage>
</organism>
<name>A0A553E4U6_9FLAO</name>